<gene>
    <name evidence="3" type="ORF">MAC_05749</name>
</gene>
<evidence type="ECO:0000313" key="3">
    <source>
        <dbReference type="EMBL" id="EFY88276.1"/>
    </source>
</evidence>
<dbReference type="InterPro" id="IPR018466">
    <property type="entry name" value="Kre9/Knh1-like_N"/>
</dbReference>
<reference evidence="3 4" key="1">
    <citation type="journal article" date="2011" name="PLoS Genet.">
        <title>Genome sequencing and comparative transcriptomics of the model entomopathogenic fungi Metarhizium anisopliae and M. acridum.</title>
        <authorList>
            <person name="Gao Q."/>
            <person name="Jin K."/>
            <person name="Ying S.H."/>
            <person name="Zhang Y."/>
            <person name="Xiao G."/>
            <person name="Shang Y."/>
            <person name="Duan Z."/>
            <person name="Hu X."/>
            <person name="Xie X.Q."/>
            <person name="Zhou G."/>
            <person name="Peng G."/>
            <person name="Luo Z."/>
            <person name="Huang W."/>
            <person name="Wang B."/>
            <person name="Fang W."/>
            <person name="Wang S."/>
            <person name="Zhong Y."/>
            <person name="Ma L.J."/>
            <person name="St Leger R.J."/>
            <person name="Zhao G.P."/>
            <person name="Pei Y."/>
            <person name="Feng M.G."/>
            <person name="Xia Y."/>
            <person name="Wang C."/>
        </authorList>
    </citation>
    <scope>NUCLEOTIDE SEQUENCE [LARGE SCALE GENOMIC DNA]</scope>
    <source>
        <strain evidence="3 4">CQMa 102</strain>
    </source>
</reference>
<dbReference type="eggNOG" id="ENOG502T886">
    <property type="taxonomic scope" value="Eukaryota"/>
</dbReference>
<evidence type="ECO:0000256" key="1">
    <source>
        <dbReference type="ARBA" id="ARBA00022729"/>
    </source>
</evidence>
<protein>
    <submittedName>
        <fullName evidence="3">Extracellular proline-serine rich protein</fullName>
    </submittedName>
</protein>
<keyword evidence="4" id="KW-1185">Reference proteome</keyword>
<name>E9E7A1_METAQ</name>
<dbReference type="HOGENOM" id="CLU_1777921_0_0_1"/>
<keyword evidence="1" id="KW-0732">Signal</keyword>
<dbReference type="InParanoid" id="E9E7A1"/>
<sequence length="146" mass="15570">MARARVKVEHHLTTRPFIRPILPPDRQDIVPHDSEMANPITPPWAGESSHATTTAMPSPALFILALLPFTRALQINSPGHPATGSDVTVTWSHVDADPAKFDLYLWNGAVQNPAVNKLLVSGVPVAAGAVRVSIPCGIPSSGAYQL</sequence>
<dbReference type="EMBL" id="GL698514">
    <property type="protein sequence ID" value="EFY88276.1"/>
    <property type="molecule type" value="Genomic_DNA"/>
</dbReference>
<feature type="domain" description="Yeast cell wall synthesis Kre9/Knh1-like N-terminal" evidence="2">
    <location>
        <begin position="83"/>
        <end position="146"/>
    </location>
</feature>
<organism evidence="4">
    <name type="scientific">Metarhizium acridum (strain CQMa 102)</name>
    <dbReference type="NCBI Taxonomy" id="655827"/>
    <lineage>
        <taxon>Eukaryota</taxon>
        <taxon>Fungi</taxon>
        <taxon>Dikarya</taxon>
        <taxon>Ascomycota</taxon>
        <taxon>Pezizomycotina</taxon>
        <taxon>Sordariomycetes</taxon>
        <taxon>Hypocreomycetidae</taxon>
        <taxon>Hypocreales</taxon>
        <taxon>Clavicipitaceae</taxon>
        <taxon>Metarhizium</taxon>
    </lineage>
</organism>
<evidence type="ECO:0000313" key="4">
    <source>
        <dbReference type="Proteomes" id="UP000002499"/>
    </source>
</evidence>
<evidence type="ECO:0000259" key="2">
    <source>
        <dbReference type="Pfam" id="PF10342"/>
    </source>
</evidence>
<proteinExistence type="predicted"/>
<dbReference type="Pfam" id="PF10342">
    <property type="entry name" value="Kre9_KNH"/>
    <property type="match status" value="1"/>
</dbReference>
<dbReference type="AlphaFoldDB" id="E9E7A1"/>
<dbReference type="Proteomes" id="UP000002499">
    <property type="component" value="Unassembled WGS sequence"/>
</dbReference>
<accession>E9E7A1</accession>
<dbReference type="OrthoDB" id="5420143at2759"/>